<feature type="region of interest" description="Disordered" evidence="7">
    <location>
        <begin position="347"/>
        <end position="373"/>
    </location>
</feature>
<evidence type="ECO:0000256" key="2">
    <source>
        <dbReference type="ARBA" id="ARBA00006453"/>
    </source>
</evidence>
<dbReference type="GO" id="GO:0070840">
    <property type="term" value="F:dynein complex binding"/>
    <property type="evidence" value="ECO:0007669"/>
    <property type="project" value="TreeGrafter"/>
</dbReference>
<name>A0A8B7YV84_ACAPL</name>
<gene>
    <name evidence="9 10" type="primary">LOC110982356</name>
</gene>
<comment type="similarity">
    <text evidence="2">Belongs to the DNAAF1 family.</text>
</comment>
<dbReference type="OrthoDB" id="1904536at2759"/>
<dbReference type="InterPro" id="IPR032675">
    <property type="entry name" value="LRR_dom_sf"/>
</dbReference>
<dbReference type="InterPro" id="IPR001611">
    <property type="entry name" value="Leu-rich_rpt"/>
</dbReference>
<keyword evidence="8" id="KW-1185">Reference proteome</keyword>
<feature type="region of interest" description="Disordered" evidence="7">
    <location>
        <begin position="1"/>
        <end position="106"/>
    </location>
</feature>
<keyword evidence="5" id="KW-0969">Cilium</keyword>
<feature type="region of interest" description="Disordered" evidence="7">
    <location>
        <begin position="507"/>
        <end position="632"/>
    </location>
</feature>
<keyword evidence="6" id="KW-0966">Cell projection</keyword>
<dbReference type="GeneID" id="110982356"/>
<keyword evidence="4" id="KW-0677">Repeat</keyword>
<dbReference type="AlphaFoldDB" id="A0A8B7YV84"/>
<dbReference type="SMART" id="SM00365">
    <property type="entry name" value="LRR_SD22"/>
    <property type="match status" value="3"/>
</dbReference>
<dbReference type="RefSeq" id="XP_022096396.1">
    <property type="nucleotide sequence ID" value="XM_022240704.1"/>
</dbReference>
<feature type="compositionally biased region" description="Basic and acidic residues" evidence="7">
    <location>
        <begin position="79"/>
        <end position="106"/>
    </location>
</feature>
<dbReference type="Proteomes" id="UP000694845">
    <property type="component" value="Unplaced"/>
</dbReference>
<dbReference type="RefSeq" id="XP_022096395.1">
    <property type="nucleotide sequence ID" value="XM_022240703.1"/>
</dbReference>
<dbReference type="FunFam" id="3.80.10.10:FF:000166">
    <property type="entry name" value="Dynein assembly factor 1, axonemal"/>
    <property type="match status" value="1"/>
</dbReference>
<dbReference type="PANTHER" id="PTHR45973:SF9">
    <property type="entry name" value="LEUCINE-RICH REPEAT-CONTAINING PROTEIN 46"/>
    <property type="match status" value="1"/>
</dbReference>
<keyword evidence="3" id="KW-0433">Leucine-rich repeat</keyword>
<feature type="compositionally biased region" description="Basic and acidic residues" evidence="7">
    <location>
        <begin position="604"/>
        <end position="614"/>
    </location>
</feature>
<dbReference type="Pfam" id="PF14580">
    <property type="entry name" value="LRR_9"/>
    <property type="match status" value="1"/>
</dbReference>
<dbReference type="GO" id="GO:0035082">
    <property type="term" value="P:axoneme assembly"/>
    <property type="evidence" value="ECO:0007669"/>
    <property type="project" value="TreeGrafter"/>
</dbReference>
<dbReference type="PROSITE" id="PS51450">
    <property type="entry name" value="LRR"/>
    <property type="match status" value="4"/>
</dbReference>
<organism evidence="8 9">
    <name type="scientific">Acanthaster planci</name>
    <name type="common">Crown-of-thorns starfish</name>
    <dbReference type="NCBI Taxonomy" id="133434"/>
    <lineage>
        <taxon>Eukaryota</taxon>
        <taxon>Metazoa</taxon>
        <taxon>Echinodermata</taxon>
        <taxon>Eleutherozoa</taxon>
        <taxon>Asterozoa</taxon>
        <taxon>Asteroidea</taxon>
        <taxon>Valvatacea</taxon>
        <taxon>Valvatida</taxon>
        <taxon>Acanthasteridae</taxon>
        <taxon>Acanthaster</taxon>
    </lineage>
</organism>
<dbReference type="InterPro" id="IPR050576">
    <property type="entry name" value="Cilia_flagella_integrity"/>
</dbReference>
<evidence type="ECO:0000313" key="8">
    <source>
        <dbReference type="Proteomes" id="UP000694845"/>
    </source>
</evidence>
<protein>
    <submittedName>
        <fullName evidence="9 10">Dynein assembly factor 1, axonemal-like</fullName>
    </submittedName>
</protein>
<evidence type="ECO:0000313" key="10">
    <source>
        <dbReference type="RefSeq" id="XP_022096396.1"/>
    </source>
</evidence>
<sequence length="632" mass="71090">MPVIVELADDPIATKDDPRSEVATQEEPPPLGDHPLNQPADVSPQKKWMTNEPVFITESTEDDSKDAGDATKPQPPDAETDRKEKVKEVEMEGNEQKKEENEYPRITEKSLKDHCKQHKLYRTPELNDVLYLHYKGYHKIENLDKYTGLRALYLECNGIRLIENLDNQTEMRCLYLQQNLIKSIQNLEPMQKLDTLNLSNNQIDRLQNLACLPKLNTLNIAHNRLTTADDIRELAECHNLSVVDLSHNRLNDPKIVDVFAAMKTCRVLNLMGNPVVKTIQNYRKTLILKLTNLTYLDDRPVFPRERACTEAWFRGGREAEKEERERWINKERARIQASVDALTQIRKRAQASRAEKEEAEKNRGMTPEPVTTPPADEHLFTFDVNKGPPTGQQAKTGMLIEELSSRGNSYRDQQTSSGFSTELVSEEDVETIDLPKEEKINIDDLPDLEDFDTTDDTIQTAPRKMLIEEISSDESTNGTALISEIGQSHGDSKNTSQSDSALLQCEEPDDQSHPLVEKLGQSGHKSSPLILEINQSETAPPGMDQSEGGDSSTSSRRANQGSLIEELKEYGARIPNSWHVLDNETAKSEQEHDKPEGGSTGNKTGEKSLEEKIWDLAANAGSTVGRPDPTLP</sequence>
<dbReference type="Gene3D" id="3.80.10.10">
    <property type="entry name" value="Ribonuclease Inhibitor"/>
    <property type="match status" value="2"/>
</dbReference>
<evidence type="ECO:0000256" key="1">
    <source>
        <dbReference type="ARBA" id="ARBA00004138"/>
    </source>
</evidence>
<dbReference type="SUPFAM" id="SSF52075">
    <property type="entry name" value="Outer arm dynein light chain 1"/>
    <property type="match status" value="1"/>
</dbReference>
<evidence type="ECO:0000256" key="6">
    <source>
        <dbReference type="ARBA" id="ARBA00023273"/>
    </source>
</evidence>
<evidence type="ECO:0000256" key="3">
    <source>
        <dbReference type="ARBA" id="ARBA00022614"/>
    </source>
</evidence>
<feature type="compositionally biased region" description="Basic and acidic residues" evidence="7">
    <location>
        <begin position="581"/>
        <end position="596"/>
    </location>
</feature>
<feature type="compositionally biased region" description="Polar residues" evidence="7">
    <location>
        <begin position="548"/>
        <end position="562"/>
    </location>
</feature>
<evidence type="ECO:0000256" key="4">
    <source>
        <dbReference type="ARBA" id="ARBA00022737"/>
    </source>
</evidence>
<evidence type="ECO:0000256" key="7">
    <source>
        <dbReference type="SAM" id="MobiDB-lite"/>
    </source>
</evidence>
<feature type="compositionally biased region" description="Basic and acidic residues" evidence="7">
    <location>
        <begin position="353"/>
        <end position="363"/>
    </location>
</feature>
<reference evidence="9 10" key="1">
    <citation type="submission" date="2025-04" db="UniProtKB">
        <authorList>
            <consortium name="RefSeq"/>
        </authorList>
    </citation>
    <scope>IDENTIFICATION</scope>
</reference>
<evidence type="ECO:0000256" key="5">
    <source>
        <dbReference type="ARBA" id="ARBA00023069"/>
    </source>
</evidence>
<feature type="region of interest" description="Disordered" evidence="7">
    <location>
        <begin position="406"/>
        <end position="429"/>
    </location>
</feature>
<dbReference type="PANTHER" id="PTHR45973">
    <property type="entry name" value="PROTEIN PHOSPHATASE 1 REGULATORY SUBUNIT SDS22-RELATED"/>
    <property type="match status" value="1"/>
</dbReference>
<feature type="compositionally biased region" description="Polar residues" evidence="7">
    <location>
        <begin position="406"/>
        <end position="423"/>
    </location>
</feature>
<dbReference type="GO" id="GO:0005930">
    <property type="term" value="C:axoneme"/>
    <property type="evidence" value="ECO:0007669"/>
    <property type="project" value="TreeGrafter"/>
</dbReference>
<dbReference type="FunFam" id="3.80.10.10:FF:000331">
    <property type="entry name" value="Dynein assembly factor 1, axonemal homolog"/>
    <property type="match status" value="1"/>
</dbReference>
<proteinExistence type="inferred from homology"/>
<accession>A0A8B7YV84</accession>
<dbReference type="OMA" id="EARMPRM"/>
<dbReference type="KEGG" id="aplc:110982356"/>
<comment type="subcellular location">
    <subcellularLocation>
        <location evidence="1">Cell projection</location>
        <location evidence="1">Cilium</location>
    </subcellularLocation>
</comment>
<evidence type="ECO:0000313" key="9">
    <source>
        <dbReference type="RefSeq" id="XP_022096395.1"/>
    </source>
</evidence>